<keyword evidence="3" id="KW-1185">Reference proteome</keyword>
<protein>
    <submittedName>
        <fullName evidence="2">Uncharacterized protein</fullName>
    </submittedName>
</protein>
<reference evidence="2" key="1">
    <citation type="journal article" date="2022" name="bioRxiv">
        <title>Sequencing and chromosome-scale assembly of the giantPleurodeles waltlgenome.</title>
        <authorList>
            <person name="Brown T."/>
            <person name="Elewa A."/>
            <person name="Iarovenko S."/>
            <person name="Subramanian E."/>
            <person name="Araus A.J."/>
            <person name="Petzold A."/>
            <person name="Susuki M."/>
            <person name="Suzuki K.-i.T."/>
            <person name="Hayashi T."/>
            <person name="Toyoda A."/>
            <person name="Oliveira C."/>
            <person name="Osipova E."/>
            <person name="Leigh N.D."/>
            <person name="Simon A."/>
            <person name="Yun M.H."/>
        </authorList>
    </citation>
    <scope>NUCLEOTIDE SEQUENCE</scope>
    <source>
        <strain evidence="2">20211129_DDA</strain>
        <tissue evidence="2">Liver</tissue>
    </source>
</reference>
<dbReference type="AlphaFoldDB" id="A0AAV7QDS3"/>
<organism evidence="2 3">
    <name type="scientific">Pleurodeles waltl</name>
    <name type="common">Iberian ribbed newt</name>
    <dbReference type="NCBI Taxonomy" id="8319"/>
    <lineage>
        <taxon>Eukaryota</taxon>
        <taxon>Metazoa</taxon>
        <taxon>Chordata</taxon>
        <taxon>Craniata</taxon>
        <taxon>Vertebrata</taxon>
        <taxon>Euteleostomi</taxon>
        <taxon>Amphibia</taxon>
        <taxon>Batrachia</taxon>
        <taxon>Caudata</taxon>
        <taxon>Salamandroidea</taxon>
        <taxon>Salamandridae</taxon>
        <taxon>Pleurodelinae</taxon>
        <taxon>Pleurodeles</taxon>
    </lineage>
</organism>
<evidence type="ECO:0000313" key="3">
    <source>
        <dbReference type="Proteomes" id="UP001066276"/>
    </source>
</evidence>
<dbReference type="EMBL" id="JANPWB010000010">
    <property type="protein sequence ID" value="KAJ1136653.1"/>
    <property type="molecule type" value="Genomic_DNA"/>
</dbReference>
<evidence type="ECO:0000256" key="1">
    <source>
        <dbReference type="SAM" id="MobiDB-lite"/>
    </source>
</evidence>
<comment type="caution">
    <text evidence="2">The sequence shown here is derived from an EMBL/GenBank/DDBJ whole genome shotgun (WGS) entry which is preliminary data.</text>
</comment>
<accession>A0AAV7QDS3</accession>
<name>A0AAV7QDS3_PLEWA</name>
<feature type="region of interest" description="Disordered" evidence="1">
    <location>
        <begin position="20"/>
        <end position="89"/>
    </location>
</feature>
<dbReference type="Proteomes" id="UP001066276">
    <property type="component" value="Chromosome 6"/>
</dbReference>
<sequence>MGPQRRLYYVPNIPVIKQCRRTERGRPMGVRGRKKNNSNGRAPAHRSMKQGHVWEGSAGPVHARQPPQTSGWLRRTRRGRGVEPLPRCR</sequence>
<gene>
    <name evidence="2" type="ORF">NDU88_003068</name>
</gene>
<evidence type="ECO:0000313" key="2">
    <source>
        <dbReference type="EMBL" id="KAJ1136653.1"/>
    </source>
</evidence>
<proteinExistence type="predicted"/>